<dbReference type="PANTHER" id="PTHR21248:SF22">
    <property type="entry name" value="PHOSPHOLIPASE D"/>
    <property type="match status" value="1"/>
</dbReference>
<dbReference type="InterPro" id="IPR025202">
    <property type="entry name" value="PLD-like_dom"/>
</dbReference>
<dbReference type="RefSeq" id="WP_145083526.1">
    <property type="nucleotide sequence ID" value="NZ_VLKH01000006.1"/>
</dbReference>
<keyword evidence="11" id="KW-1208">Phospholipid metabolism</keyword>
<evidence type="ECO:0000259" key="14">
    <source>
        <dbReference type="PROSITE" id="PS50035"/>
    </source>
</evidence>
<feature type="domain" description="PLD phosphodiesterase" evidence="14">
    <location>
        <begin position="244"/>
        <end position="271"/>
    </location>
</feature>
<keyword evidence="5 13" id="KW-0812">Transmembrane</keyword>
<keyword evidence="6" id="KW-0677">Repeat</keyword>
<dbReference type="CDD" id="cd09160">
    <property type="entry name" value="PLDc_SMU_988_like_2"/>
    <property type="match status" value="1"/>
</dbReference>
<feature type="domain" description="PLD phosphodiesterase" evidence="14">
    <location>
        <begin position="423"/>
        <end position="450"/>
    </location>
</feature>
<name>A0A562J804_9FIRM</name>
<dbReference type="Gene3D" id="3.30.870.10">
    <property type="entry name" value="Endonuclease Chain A"/>
    <property type="match status" value="2"/>
</dbReference>
<dbReference type="AlphaFoldDB" id="A0A562J804"/>
<evidence type="ECO:0000256" key="6">
    <source>
        <dbReference type="ARBA" id="ARBA00022737"/>
    </source>
</evidence>
<comment type="caution">
    <text evidence="15">The sequence shown here is derived from an EMBL/GenBank/DDBJ whole genome shotgun (WGS) entry which is preliminary data.</text>
</comment>
<dbReference type="EC" id="2.7.8.-" evidence="12"/>
<dbReference type="InterPro" id="IPR027379">
    <property type="entry name" value="CLS_N"/>
</dbReference>
<evidence type="ECO:0000256" key="12">
    <source>
        <dbReference type="NCBIfam" id="TIGR04265"/>
    </source>
</evidence>
<evidence type="ECO:0000256" key="5">
    <source>
        <dbReference type="ARBA" id="ARBA00022692"/>
    </source>
</evidence>
<dbReference type="EMBL" id="VLKH01000006">
    <property type="protein sequence ID" value="TWH79311.1"/>
    <property type="molecule type" value="Genomic_DNA"/>
</dbReference>
<dbReference type="CDD" id="cd09154">
    <property type="entry name" value="PLDc_SMU_988_like_1"/>
    <property type="match status" value="1"/>
</dbReference>
<keyword evidence="8" id="KW-0443">Lipid metabolism</keyword>
<evidence type="ECO:0000256" key="10">
    <source>
        <dbReference type="ARBA" id="ARBA00023209"/>
    </source>
</evidence>
<protein>
    <recommendedName>
        <fullName evidence="12">Cardiolipin synthase</fullName>
        <ecNumber evidence="12">2.7.8.-</ecNumber>
    </recommendedName>
</protein>
<keyword evidence="9 13" id="KW-0472">Membrane</keyword>
<comment type="subcellular location">
    <subcellularLocation>
        <location evidence="1">Cell membrane</location>
        <topology evidence="1">Multi-pass membrane protein</topology>
    </subcellularLocation>
</comment>
<evidence type="ECO:0000256" key="2">
    <source>
        <dbReference type="ARBA" id="ARBA00022475"/>
    </source>
</evidence>
<keyword evidence="3" id="KW-0444">Lipid biosynthesis</keyword>
<organism evidence="15 16">
    <name type="scientific">Sedimentibacter saalensis</name>
    <dbReference type="NCBI Taxonomy" id="130788"/>
    <lineage>
        <taxon>Bacteria</taxon>
        <taxon>Bacillati</taxon>
        <taxon>Bacillota</taxon>
        <taxon>Tissierellia</taxon>
        <taxon>Sedimentibacter</taxon>
    </lineage>
</organism>
<dbReference type="InterPro" id="IPR022924">
    <property type="entry name" value="Cardiolipin_synthase"/>
</dbReference>
<keyword evidence="16" id="KW-1185">Reference proteome</keyword>
<evidence type="ECO:0000313" key="15">
    <source>
        <dbReference type="EMBL" id="TWH79311.1"/>
    </source>
</evidence>
<dbReference type="GO" id="GO:0005886">
    <property type="term" value="C:plasma membrane"/>
    <property type="evidence" value="ECO:0007669"/>
    <property type="project" value="UniProtKB-SubCell"/>
</dbReference>
<dbReference type="SUPFAM" id="SSF56024">
    <property type="entry name" value="Phospholipase D/nuclease"/>
    <property type="match status" value="2"/>
</dbReference>
<keyword evidence="4" id="KW-0808">Transferase</keyword>
<keyword evidence="2" id="KW-1003">Cell membrane</keyword>
<proteinExistence type="predicted"/>
<evidence type="ECO:0000256" key="13">
    <source>
        <dbReference type="SAM" id="Phobius"/>
    </source>
</evidence>
<dbReference type="PROSITE" id="PS50035">
    <property type="entry name" value="PLD"/>
    <property type="match status" value="2"/>
</dbReference>
<gene>
    <name evidence="15" type="ORF">LY60_02287</name>
</gene>
<keyword evidence="10" id="KW-0594">Phospholipid biosynthesis</keyword>
<evidence type="ECO:0000256" key="11">
    <source>
        <dbReference type="ARBA" id="ARBA00023264"/>
    </source>
</evidence>
<dbReference type="GO" id="GO:0008808">
    <property type="term" value="F:cardiolipin synthase activity"/>
    <property type="evidence" value="ECO:0007669"/>
    <property type="project" value="UniProtKB-UniRule"/>
</dbReference>
<evidence type="ECO:0000256" key="8">
    <source>
        <dbReference type="ARBA" id="ARBA00023098"/>
    </source>
</evidence>
<dbReference type="NCBIfam" id="TIGR04265">
    <property type="entry name" value="bac_cardiolipin"/>
    <property type="match status" value="1"/>
</dbReference>
<evidence type="ECO:0000256" key="1">
    <source>
        <dbReference type="ARBA" id="ARBA00004651"/>
    </source>
</evidence>
<dbReference type="Pfam" id="PF13396">
    <property type="entry name" value="PLDc_N"/>
    <property type="match status" value="1"/>
</dbReference>
<dbReference type="InterPro" id="IPR001736">
    <property type="entry name" value="PLipase_D/transphosphatidylase"/>
</dbReference>
<dbReference type="Pfam" id="PF13091">
    <property type="entry name" value="PLDc_2"/>
    <property type="match status" value="2"/>
</dbReference>
<evidence type="ECO:0000256" key="9">
    <source>
        <dbReference type="ARBA" id="ARBA00023136"/>
    </source>
</evidence>
<evidence type="ECO:0000256" key="7">
    <source>
        <dbReference type="ARBA" id="ARBA00022989"/>
    </source>
</evidence>
<dbReference type="GO" id="GO:0032049">
    <property type="term" value="P:cardiolipin biosynthetic process"/>
    <property type="evidence" value="ECO:0007669"/>
    <property type="project" value="UniProtKB-UniRule"/>
</dbReference>
<dbReference type="SMART" id="SM00155">
    <property type="entry name" value="PLDc"/>
    <property type="match status" value="2"/>
</dbReference>
<evidence type="ECO:0000256" key="4">
    <source>
        <dbReference type="ARBA" id="ARBA00022679"/>
    </source>
</evidence>
<evidence type="ECO:0000256" key="3">
    <source>
        <dbReference type="ARBA" id="ARBA00022516"/>
    </source>
</evidence>
<feature type="transmembrane region" description="Helical" evidence="13">
    <location>
        <begin position="12"/>
        <end position="31"/>
    </location>
</feature>
<dbReference type="Proteomes" id="UP000315343">
    <property type="component" value="Unassembled WGS sequence"/>
</dbReference>
<evidence type="ECO:0000313" key="16">
    <source>
        <dbReference type="Proteomes" id="UP000315343"/>
    </source>
</evidence>
<dbReference type="PANTHER" id="PTHR21248">
    <property type="entry name" value="CARDIOLIPIN SYNTHASE"/>
    <property type="match status" value="1"/>
</dbReference>
<feature type="transmembrane region" description="Helical" evidence="13">
    <location>
        <begin position="68"/>
        <end position="86"/>
    </location>
</feature>
<sequence length="510" mass="58722">MNRVIRLLFNRVTLVTLAILLQLLTFALIIWKFSSYFVLFDAVFMIVSVLVVIYILNRRSDPAYKIAWIIPIMLFPIFGGIFYLMVGGRGLSLRKKNNMQSITNQLRSSLRQDSETLELLKKESISAYNQAKYIDNYSLCPVYNDTETEFYPSGELFYEHLLEELKKAEKYIFLEFFIIEEGIMWNSILDILAEKAKKGVDVRVIYDDVGCVFTLPSDYNQKLQSMNIKCCVFNPFLPVLTFSLNNRDHRKIAVIDGKSAFTGGANLADEYINEREKYGHWRDCAIKLKGEAVMSLTAMFLSMWNFLAKTTEDFSRFKPEILPTGSQCQGFVQPFDDSPLDDENVSEAVYMNLINQAKKYVYIETPYLIADNKMMVALSMAAKRGVDVRILTPHIPDKWYAFAVTQSNYEELIEAGVSIYEYTPGFNHGKTFVVDDEYAVVGTINLDYRSLYLHFECGVWMYGTKCIDQVKQSTLNAYDLSKKVTIEELKKISKIRRIGRTVLKILSPLM</sequence>
<feature type="transmembrane region" description="Helical" evidence="13">
    <location>
        <begin position="37"/>
        <end position="56"/>
    </location>
</feature>
<keyword evidence="7 13" id="KW-1133">Transmembrane helix</keyword>
<reference evidence="15 16" key="1">
    <citation type="submission" date="2019-07" db="EMBL/GenBank/DDBJ databases">
        <title>Genomic Encyclopedia of Type Strains, Phase I: the one thousand microbial genomes (KMG-I) project.</title>
        <authorList>
            <person name="Kyrpides N."/>
        </authorList>
    </citation>
    <scope>NUCLEOTIDE SEQUENCE [LARGE SCALE GENOMIC DNA]</scope>
    <source>
        <strain evidence="15 16">DSM 13558</strain>
    </source>
</reference>
<accession>A0A562J804</accession>
<dbReference type="OrthoDB" id="9762009at2"/>